<protein>
    <submittedName>
        <fullName evidence="2">Uncharacterized protein</fullName>
    </submittedName>
</protein>
<evidence type="ECO:0000313" key="3">
    <source>
        <dbReference type="Proteomes" id="UP000014660"/>
    </source>
</evidence>
<accession>S0AR49</accession>
<sequence length="54" mass="6319">MPLLHQDVTKYGKHTKHLKTKHDEINESNIPGDMESNFHTQAIEPYNRPIHGNR</sequence>
<feature type="region of interest" description="Disordered" evidence="1">
    <location>
        <begin position="23"/>
        <end position="54"/>
    </location>
</feature>
<dbReference type="EMBL" id="CP004145">
    <property type="protein sequence ID" value="AGO60624.1"/>
    <property type="molecule type" value="Genomic_DNA"/>
</dbReference>
<organism evidence="2 3">
    <name type="scientific">Ferroplasma acidarmanus Fer1</name>
    <dbReference type="NCBI Taxonomy" id="333146"/>
    <lineage>
        <taxon>Archaea</taxon>
        <taxon>Methanobacteriati</taxon>
        <taxon>Thermoplasmatota</taxon>
        <taxon>Thermoplasmata</taxon>
        <taxon>Thermoplasmatales</taxon>
        <taxon>Ferroplasmaceae</taxon>
        <taxon>Ferroplasma</taxon>
    </lineage>
</organism>
<gene>
    <name evidence="2" type="ORF">FACI_IFERC00001G0644</name>
</gene>
<dbReference type="HOGENOM" id="CLU_3038885_0_0_2"/>
<reference evidence="2 3" key="1">
    <citation type="journal article" date="2007" name="Proc. Natl. Acad. Sci. U.S.A.">
        <title>Genome dynamics in a natural archaeal population.</title>
        <authorList>
            <person name="Allen E.E."/>
            <person name="Tyson G.W."/>
            <person name="Whitaker R.J."/>
            <person name="Detter J.C."/>
            <person name="Richardson P.M."/>
            <person name="Banfield J.F."/>
        </authorList>
    </citation>
    <scope>NUCLEOTIDE SEQUENCE [LARGE SCALE GENOMIC DNA]</scope>
    <source>
        <strain evidence="3">fer1</strain>
    </source>
</reference>
<evidence type="ECO:0000313" key="2">
    <source>
        <dbReference type="EMBL" id="AGO60624.1"/>
    </source>
</evidence>
<dbReference type="Proteomes" id="UP000014660">
    <property type="component" value="Chromosome"/>
</dbReference>
<evidence type="ECO:0000256" key="1">
    <source>
        <dbReference type="SAM" id="MobiDB-lite"/>
    </source>
</evidence>
<name>S0AR49_FERAC</name>
<dbReference type="KEGG" id="fac:FACI_IFERC01G0644"/>
<dbReference type="AlphaFoldDB" id="S0AR49"/>
<proteinExistence type="predicted"/>
<keyword evidence="3" id="KW-1185">Reference proteome</keyword>